<keyword evidence="3" id="KW-0560">Oxidoreductase</keyword>
<organism evidence="3">
    <name type="scientific">uncultured Thiotrichaceae bacterium</name>
    <dbReference type="NCBI Taxonomy" id="298394"/>
    <lineage>
        <taxon>Bacteria</taxon>
        <taxon>Pseudomonadati</taxon>
        <taxon>Pseudomonadota</taxon>
        <taxon>Gammaproteobacteria</taxon>
        <taxon>Thiotrichales</taxon>
        <taxon>Thiotrichaceae</taxon>
        <taxon>environmental samples</taxon>
    </lineage>
</organism>
<proteinExistence type="predicted"/>
<name>A0A6S6T5U4_9GAMM</name>
<dbReference type="PANTHER" id="PTHR11773:SF1">
    <property type="entry name" value="GLYCINE DEHYDROGENASE (DECARBOXYLATING), MITOCHONDRIAL"/>
    <property type="match status" value="1"/>
</dbReference>
<sequence length="123" mass="14026">MDYGFHAPTMSFPVAGTLMIEPTESESKQEIDRFINAMVQIRQEIDKVASEEWPLDNNPLRNAPHTQADIAAADWDRPYSRETAIFPAESSRDNKFWPSVNRVDNVFGDRNFVCSCPGIDAYR</sequence>
<dbReference type="GO" id="GO:0004375">
    <property type="term" value="F:glycine dehydrogenase (decarboxylating) activity"/>
    <property type="evidence" value="ECO:0007669"/>
    <property type="project" value="UniProtKB-EC"/>
</dbReference>
<evidence type="ECO:0000313" key="3">
    <source>
        <dbReference type="EMBL" id="CAA6813625.1"/>
    </source>
</evidence>
<dbReference type="GO" id="GO:0030170">
    <property type="term" value="F:pyridoxal phosphate binding"/>
    <property type="evidence" value="ECO:0007669"/>
    <property type="project" value="TreeGrafter"/>
</dbReference>
<dbReference type="InterPro" id="IPR015422">
    <property type="entry name" value="PyrdxlP-dep_Trfase_small"/>
</dbReference>
<gene>
    <name evidence="3" type="ORF">HELGO_WM86691</name>
</gene>
<evidence type="ECO:0000256" key="1">
    <source>
        <dbReference type="ARBA" id="ARBA00022898"/>
    </source>
</evidence>
<dbReference type="GO" id="GO:0019464">
    <property type="term" value="P:glycine decarboxylation via glycine cleavage system"/>
    <property type="evidence" value="ECO:0007669"/>
    <property type="project" value="TreeGrafter"/>
</dbReference>
<evidence type="ECO:0000259" key="2">
    <source>
        <dbReference type="Pfam" id="PF21478"/>
    </source>
</evidence>
<keyword evidence="1" id="KW-0663">Pyridoxal phosphate</keyword>
<dbReference type="InterPro" id="IPR049316">
    <property type="entry name" value="GDC-P_C"/>
</dbReference>
<dbReference type="PANTHER" id="PTHR11773">
    <property type="entry name" value="GLYCINE DEHYDROGENASE, DECARBOXYLATING"/>
    <property type="match status" value="1"/>
</dbReference>
<feature type="domain" description="Glycine dehydrogenase C-terminal" evidence="2">
    <location>
        <begin position="1"/>
        <end position="65"/>
    </location>
</feature>
<dbReference type="Pfam" id="PF21478">
    <property type="entry name" value="GcvP2_C"/>
    <property type="match status" value="1"/>
</dbReference>
<dbReference type="InterPro" id="IPR015424">
    <property type="entry name" value="PyrdxlP-dep_Trfase"/>
</dbReference>
<dbReference type="GO" id="GO:0016594">
    <property type="term" value="F:glycine binding"/>
    <property type="evidence" value="ECO:0007669"/>
    <property type="project" value="TreeGrafter"/>
</dbReference>
<dbReference type="GO" id="GO:0005829">
    <property type="term" value="C:cytosol"/>
    <property type="evidence" value="ECO:0007669"/>
    <property type="project" value="TreeGrafter"/>
</dbReference>
<protein>
    <submittedName>
        <fullName evidence="3">Glycine dehydrogenase [decarboxylating] (Glycine cleavage system P protein) (EC)</fullName>
        <ecNumber evidence="3">1.4.4.2</ecNumber>
    </submittedName>
</protein>
<dbReference type="AlphaFoldDB" id="A0A6S6T5U4"/>
<dbReference type="GO" id="GO:0005960">
    <property type="term" value="C:glycine cleavage complex"/>
    <property type="evidence" value="ECO:0007669"/>
    <property type="project" value="TreeGrafter"/>
</dbReference>
<dbReference type="SUPFAM" id="SSF53383">
    <property type="entry name" value="PLP-dependent transferases"/>
    <property type="match status" value="1"/>
</dbReference>
<accession>A0A6S6T5U4</accession>
<dbReference type="Gene3D" id="3.90.1150.10">
    <property type="entry name" value="Aspartate Aminotransferase, domain 1"/>
    <property type="match status" value="1"/>
</dbReference>
<dbReference type="EMBL" id="CACVAT010000210">
    <property type="protein sequence ID" value="CAA6813625.1"/>
    <property type="molecule type" value="Genomic_DNA"/>
</dbReference>
<reference evidence="3" key="1">
    <citation type="submission" date="2020-01" db="EMBL/GenBank/DDBJ databases">
        <authorList>
            <person name="Meier V. D."/>
            <person name="Meier V D."/>
        </authorList>
    </citation>
    <scope>NUCLEOTIDE SEQUENCE</scope>
    <source>
        <strain evidence="3">HLG_WM_MAG_09</strain>
    </source>
</reference>
<dbReference type="EC" id="1.4.4.2" evidence="3"/>
<dbReference type="InterPro" id="IPR020581">
    <property type="entry name" value="GDC_P"/>
</dbReference>